<accession>A0ABQ3N188</accession>
<name>A0ABQ3N188_9BACI</name>
<dbReference type="Proteomes" id="UP000637074">
    <property type="component" value="Unassembled WGS sequence"/>
</dbReference>
<dbReference type="EMBL" id="BNDS01000004">
    <property type="protein sequence ID" value="GHH97753.1"/>
    <property type="molecule type" value="Genomic_DNA"/>
</dbReference>
<dbReference type="RefSeq" id="WP_191270922.1">
    <property type="nucleotide sequence ID" value="NZ_BNDS01000004.1"/>
</dbReference>
<proteinExistence type="predicted"/>
<protein>
    <submittedName>
        <fullName evidence="1">Uncharacterized protein</fullName>
    </submittedName>
</protein>
<sequence length="49" mass="5548">MDIGEIQFGIGEINRKVREIPFEIGEINWKIGEILFKSRGIRPAPATAH</sequence>
<comment type="caution">
    <text evidence="1">The sequence shown here is derived from an EMBL/GenBank/DDBJ whole genome shotgun (WGS) entry which is preliminary data.</text>
</comment>
<organism evidence="1 2">
    <name type="scientific">Neobacillus kokaensis</name>
    <dbReference type="NCBI Taxonomy" id="2759023"/>
    <lineage>
        <taxon>Bacteria</taxon>
        <taxon>Bacillati</taxon>
        <taxon>Bacillota</taxon>
        <taxon>Bacilli</taxon>
        <taxon>Bacillales</taxon>
        <taxon>Bacillaceae</taxon>
        <taxon>Neobacillus</taxon>
    </lineage>
</organism>
<reference evidence="1 2" key="1">
    <citation type="journal article" date="2022" name="Int. J. Syst. Evol. Microbiol.">
        <title>Neobacillus kokaensis sp. nov., isolated from soil.</title>
        <authorList>
            <person name="Yuki K."/>
            <person name="Matsubara H."/>
            <person name="Yamaguchi S."/>
        </authorList>
    </citation>
    <scope>NUCLEOTIDE SEQUENCE [LARGE SCALE GENOMIC DNA]</scope>
    <source>
        <strain evidence="1 2">LOB 377</strain>
    </source>
</reference>
<evidence type="ECO:0000313" key="1">
    <source>
        <dbReference type="EMBL" id="GHH97753.1"/>
    </source>
</evidence>
<keyword evidence="2" id="KW-1185">Reference proteome</keyword>
<evidence type="ECO:0000313" key="2">
    <source>
        <dbReference type="Proteomes" id="UP000637074"/>
    </source>
</evidence>
<gene>
    <name evidence="1" type="ORF">AM1BK_12960</name>
</gene>